<accession>A0AAV1L9S3</accession>
<protein>
    <recommendedName>
        <fullName evidence="2">MADF domain-containing protein</fullName>
    </recommendedName>
</protein>
<proteinExistence type="predicted"/>
<keyword evidence="4" id="KW-1185">Reference proteome</keyword>
<dbReference type="Pfam" id="PF10545">
    <property type="entry name" value="MADF_DNA_bdg"/>
    <property type="match status" value="1"/>
</dbReference>
<reference evidence="3 4" key="1">
    <citation type="submission" date="2023-11" db="EMBL/GenBank/DDBJ databases">
        <authorList>
            <person name="Hedman E."/>
            <person name="Englund M."/>
            <person name="Stromberg M."/>
            <person name="Nyberg Akerstrom W."/>
            <person name="Nylinder S."/>
            <person name="Jareborg N."/>
            <person name="Kallberg Y."/>
            <person name="Kronander E."/>
        </authorList>
    </citation>
    <scope>NUCLEOTIDE SEQUENCE [LARGE SCALE GENOMIC DNA]</scope>
</reference>
<feature type="region of interest" description="Disordered" evidence="1">
    <location>
        <begin position="95"/>
        <end position="119"/>
    </location>
</feature>
<sequence length="119" mass="13679">MASNVKQWNLARNKRKWSERYTLKFAELYEAEVVLWDVRLKEYKNKDARNAALQRMVKNLEIDCVTTKIEKIILDAPILLQQTLEECIPLLPKDEALELSPPPPGATNSNSPSQQDIIS</sequence>
<dbReference type="InterPro" id="IPR006578">
    <property type="entry name" value="MADF-dom"/>
</dbReference>
<dbReference type="EMBL" id="CAVLGL010000087">
    <property type="protein sequence ID" value="CAK1592033.1"/>
    <property type="molecule type" value="Genomic_DNA"/>
</dbReference>
<name>A0AAV1L9S3_9NEOP</name>
<feature type="compositionally biased region" description="Polar residues" evidence="1">
    <location>
        <begin position="106"/>
        <end position="119"/>
    </location>
</feature>
<feature type="domain" description="MADF" evidence="2">
    <location>
        <begin position="25"/>
        <end position="66"/>
    </location>
</feature>
<evidence type="ECO:0000259" key="2">
    <source>
        <dbReference type="Pfam" id="PF10545"/>
    </source>
</evidence>
<gene>
    <name evidence="3" type="ORF">PARMNEM_LOCUS12095</name>
</gene>
<evidence type="ECO:0000313" key="3">
    <source>
        <dbReference type="EMBL" id="CAK1592033.1"/>
    </source>
</evidence>
<evidence type="ECO:0000256" key="1">
    <source>
        <dbReference type="SAM" id="MobiDB-lite"/>
    </source>
</evidence>
<comment type="caution">
    <text evidence="3">The sequence shown here is derived from an EMBL/GenBank/DDBJ whole genome shotgun (WGS) entry which is preliminary data.</text>
</comment>
<organism evidence="3 4">
    <name type="scientific">Parnassius mnemosyne</name>
    <name type="common">clouded apollo</name>
    <dbReference type="NCBI Taxonomy" id="213953"/>
    <lineage>
        <taxon>Eukaryota</taxon>
        <taxon>Metazoa</taxon>
        <taxon>Ecdysozoa</taxon>
        <taxon>Arthropoda</taxon>
        <taxon>Hexapoda</taxon>
        <taxon>Insecta</taxon>
        <taxon>Pterygota</taxon>
        <taxon>Neoptera</taxon>
        <taxon>Endopterygota</taxon>
        <taxon>Lepidoptera</taxon>
        <taxon>Glossata</taxon>
        <taxon>Ditrysia</taxon>
        <taxon>Papilionoidea</taxon>
        <taxon>Papilionidae</taxon>
        <taxon>Parnassiinae</taxon>
        <taxon>Parnassini</taxon>
        <taxon>Parnassius</taxon>
        <taxon>Driopa</taxon>
    </lineage>
</organism>
<evidence type="ECO:0000313" key="4">
    <source>
        <dbReference type="Proteomes" id="UP001314205"/>
    </source>
</evidence>
<dbReference type="Proteomes" id="UP001314205">
    <property type="component" value="Unassembled WGS sequence"/>
</dbReference>
<dbReference type="AlphaFoldDB" id="A0AAV1L9S3"/>